<evidence type="ECO:0000256" key="2">
    <source>
        <dbReference type="ARBA" id="ARBA00022630"/>
    </source>
</evidence>
<evidence type="ECO:0000313" key="11">
    <source>
        <dbReference type="Proteomes" id="UP000091857"/>
    </source>
</evidence>
<dbReference type="Proteomes" id="UP000091857">
    <property type="component" value="Chromosome 16"/>
</dbReference>
<dbReference type="InterPro" id="IPR014133">
    <property type="entry name" value="Cry_DASH"/>
</dbReference>
<dbReference type="SUPFAM" id="SSF48173">
    <property type="entry name" value="Cryptochrome/photolyase FAD-binding domain"/>
    <property type="match status" value="1"/>
</dbReference>
<feature type="site" description="Electron transfer via tryptophanyl radical" evidence="6">
    <location>
        <position position="418"/>
    </location>
</feature>
<dbReference type="Pfam" id="PF00875">
    <property type="entry name" value="DNA_photolyase"/>
    <property type="match status" value="1"/>
</dbReference>
<comment type="cofactor">
    <cofactor evidence="5 7">
        <name>FAD</name>
        <dbReference type="ChEBI" id="CHEBI:57692"/>
    </cofactor>
    <text evidence="5 7">Binds 1 FAD per subunit.</text>
</comment>
<keyword evidence="4 7" id="KW-0157">Chromophore</keyword>
<protein>
    <recommendedName>
        <fullName evidence="7">Cryptochrome DASH</fullName>
    </recommendedName>
</protein>
<keyword evidence="2 5" id="KW-0285">Flavoprotein</keyword>
<feature type="region of interest" description="Disordered" evidence="8">
    <location>
        <begin position="560"/>
        <end position="586"/>
    </location>
</feature>
<dbReference type="Gene3D" id="1.25.40.80">
    <property type="match status" value="1"/>
</dbReference>
<feature type="site" description="Electron transfer via tryptophanyl radical" evidence="6">
    <location>
        <position position="494"/>
    </location>
</feature>
<evidence type="ECO:0000256" key="4">
    <source>
        <dbReference type="ARBA" id="ARBA00022991"/>
    </source>
</evidence>
<dbReference type="Gene3D" id="3.40.50.620">
    <property type="entry name" value="HUPs"/>
    <property type="match status" value="1"/>
</dbReference>
<feature type="binding site" evidence="5">
    <location>
        <begin position="387"/>
        <end position="394"/>
    </location>
    <ligand>
        <name>FAD</name>
        <dbReference type="ChEBI" id="CHEBI:57692"/>
    </ligand>
</feature>
<dbReference type="STRING" id="3983.A0A2C9UCL0"/>
<comment type="function">
    <text evidence="7">May have a photoreceptor function.</text>
</comment>
<dbReference type="GO" id="GO:0003677">
    <property type="term" value="F:DNA binding"/>
    <property type="evidence" value="ECO:0000318"/>
    <property type="project" value="GO_Central"/>
</dbReference>
<dbReference type="GO" id="GO:0003904">
    <property type="term" value="F:deoxyribodipyrimidine photo-lyase activity"/>
    <property type="evidence" value="ECO:0000318"/>
    <property type="project" value="GO_Central"/>
</dbReference>
<dbReference type="InterPro" id="IPR036155">
    <property type="entry name" value="Crypto/Photolyase_N_sf"/>
</dbReference>
<evidence type="ECO:0000256" key="1">
    <source>
        <dbReference type="ARBA" id="ARBA00005862"/>
    </source>
</evidence>
<dbReference type="InterPro" id="IPR014729">
    <property type="entry name" value="Rossmann-like_a/b/a_fold"/>
</dbReference>
<name>A0A2C9UCL0_MANES</name>
<dbReference type="NCBIfam" id="TIGR02765">
    <property type="entry name" value="crypto_DASH"/>
    <property type="match status" value="1"/>
</dbReference>
<dbReference type="InterPro" id="IPR005101">
    <property type="entry name" value="Cryptochr/Photolyase_FAD-bd"/>
</dbReference>
<dbReference type="SUPFAM" id="SSF52425">
    <property type="entry name" value="Cryptochrome/photolyase, N-terminal domain"/>
    <property type="match status" value="1"/>
</dbReference>
<dbReference type="OrthoDB" id="435881at2759"/>
<dbReference type="PRINTS" id="PR00147">
    <property type="entry name" value="DNAPHOTLYASE"/>
</dbReference>
<evidence type="ECO:0000256" key="3">
    <source>
        <dbReference type="ARBA" id="ARBA00022827"/>
    </source>
</evidence>
<feature type="compositionally biased region" description="Basic residues" evidence="8">
    <location>
        <begin position="576"/>
        <end position="586"/>
    </location>
</feature>
<proteinExistence type="inferred from homology"/>
<evidence type="ECO:0000259" key="9">
    <source>
        <dbReference type="PROSITE" id="PS51645"/>
    </source>
</evidence>
<dbReference type="EMBL" id="CM004402">
    <property type="protein sequence ID" value="OAY27584.1"/>
    <property type="molecule type" value="Genomic_DNA"/>
</dbReference>
<feature type="site" description="Electron transfer via tryptophanyl radical" evidence="6">
    <location>
        <position position="471"/>
    </location>
</feature>
<keyword evidence="3 5" id="KW-0274">FAD</keyword>
<dbReference type="Pfam" id="PF03441">
    <property type="entry name" value="FAD_binding_7"/>
    <property type="match status" value="1"/>
</dbReference>
<comment type="cofactor">
    <cofactor evidence="7">
        <name>(6R)-5,10-methylene-5,6,7,8-tetrahydrofolate</name>
        <dbReference type="ChEBI" id="CHEBI:15636"/>
    </cofactor>
    <text evidence="7">Binds 1 5,10-methenyltetrahydrofolate (MTHF) per subunit.</text>
</comment>
<evidence type="ECO:0000256" key="8">
    <source>
        <dbReference type="SAM" id="MobiDB-lite"/>
    </source>
</evidence>
<dbReference type="PROSITE" id="PS51645">
    <property type="entry name" value="PHR_CRY_ALPHA_BETA"/>
    <property type="match status" value="1"/>
</dbReference>
<dbReference type="InterPro" id="IPR036134">
    <property type="entry name" value="Crypto/Photolyase_FAD-like_sf"/>
</dbReference>
<keyword evidence="11" id="KW-1185">Reference proteome</keyword>
<gene>
    <name evidence="10" type="ORF">MANES_16G136800v8</name>
</gene>
<dbReference type="InterPro" id="IPR006050">
    <property type="entry name" value="DNA_photolyase_N"/>
</dbReference>
<feature type="binding site" evidence="5">
    <location>
        <begin position="484"/>
        <end position="486"/>
    </location>
    <ligand>
        <name>FAD</name>
        <dbReference type="ChEBI" id="CHEBI:57692"/>
    </ligand>
</feature>
<dbReference type="GO" id="GO:0071949">
    <property type="term" value="F:FAD binding"/>
    <property type="evidence" value="ECO:0000318"/>
    <property type="project" value="GO_Central"/>
</dbReference>
<evidence type="ECO:0000313" key="10">
    <source>
        <dbReference type="EMBL" id="OAY27584.1"/>
    </source>
</evidence>
<evidence type="ECO:0000256" key="6">
    <source>
        <dbReference type="PIRSR" id="PIRSR602081-2"/>
    </source>
</evidence>
<dbReference type="PANTHER" id="PTHR11455:SF22">
    <property type="entry name" value="CRYPTOCHROME DASH"/>
    <property type="match status" value="1"/>
</dbReference>
<dbReference type="Gene3D" id="1.10.579.10">
    <property type="entry name" value="DNA Cyclobutane Dipyrimidine Photolyase, subunit A, domain 3"/>
    <property type="match status" value="1"/>
</dbReference>
<dbReference type="PANTHER" id="PTHR11455">
    <property type="entry name" value="CRYPTOCHROME"/>
    <property type="match status" value="1"/>
</dbReference>
<dbReference type="AlphaFoldDB" id="A0A2C9UCL0"/>
<feature type="binding site" evidence="5">
    <location>
        <begin position="347"/>
        <end position="351"/>
    </location>
    <ligand>
        <name>FAD</name>
        <dbReference type="ChEBI" id="CHEBI:57692"/>
    </ligand>
</feature>
<dbReference type="Gramene" id="Manes.16G136800.1.v8.1">
    <property type="protein sequence ID" value="Manes.16G136800.1.v8.1.CDS"/>
    <property type="gene ID" value="Manes.16G136800.v8.1"/>
</dbReference>
<accession>A0A2C9UCL0</accession>
<dbReference type="GO" id="GO:0000719">
    <property type="term" value="P:photoreactive repair"/>
    <property type="evidence" value="ECO:0000318"/>
    <property type="project" value="GO_Central"/>
</dbReference>
<comment type="similarity">
    <text evidence="1 7">Belongs to the DNA photolyase class-1 family.</text>
</comment>
<feature type="binding site" evidence="5">
    <location>
        <position position="334"/>
    </location>
    <ligand>
        <name>FAD</name>
        <dbReference type="ChEBI" id="CHEBI:57692"/>
    </ligand>
</feature>
<dbReference type="InterPro" id="IPR002081">
    <property type="entry name" value="Cryptochrome/DNA_photolyase_1"/>
</dbReference>
<evidence type="ECO:0000256" key="7">
    <source>
        <dbReference type="RuleBase" id="RU367151"/>
    </source>
</evidence>
<organism evidence="10 11">
    <name type="scientific">Manihot esculenta</name>
    <name type="common">Cassava</name>
    <name type="synonym">Jatropha manihot</name>
    <dbReference type="NCBI Taxonomy" id="3983"/>
    <lineage>
        <taxon>Eukaryota</taxon>
        <taxon>Viridiplantae</taxon>
        <taxon>Streptophyta</taxon>
        <taxon>Embryophyta</taxon>
        <taxon>Tracheophyta</taxon>
        <taxon>Spermatophyta</taxon>
        <taxon>Magnoliopsida</taxon>
        <taxon>eudicotyledons</taxon>
        <taxon>Gunneridae</taxon>
        <taxon>Pentapetalae</taxon>
        <taxon>rosids</taxon>
        <taxon>fabids</taxon>
        <taxon>Malpighiales</taxon>
        <taxon>Euphorbiaceae</taxon>
        <taxon>Crotonoideae</taxon>
        <taxon>Manihoteae</taxon>
        <taxon>Manihot</taxon>
    </lineage>
</organism>
<evidence type="ECO:0000256" key="5">
    <source>
        <dbReference type="PIRSR" id="PIRSR602081-1"/>
    </source>
</evidence>
<sequence length="586" mass="67181">MVILHSAMSSLPLKKLIQPSKPISALTHPIPTTQAKLSIHFQIMNPNASSSSIHTYQVPALDSDQMCRIADQTFDRYSSNAVKRKGKGTAIVWFRNDLRILDNEALFKAWASSEAVLPVYCVDPRLFGSTYYFGFPKTGALRAQFIIECLADLKKNLMKRGLNLLIRHGKPEEIIPSLVQGFAAHTVYAQKETCSEEVDVERLVKKALLQVKLPPSPEKPTSHHSTNCPKLQLVWGSTMYHMDDLPFSTNSIPDVYTQFRKSIEAKCAIRRCVKIPTSLLPTPSVEDWGCVPSIDLLGIQSQKVNKGMKFLGGETAALSRVFEYFWKKDLLKTYKETRNGMLGPDYSTKFSPWLASGSLSPRFIYEEVIRYEKERQANDSTYWVLFELIWRDYFRFLSIKYGNSIFHLGGPRKVEKRWSQEQRLFESWRDGCTGYPLIDANMKEVSTTGFMSNRGRQIVCSFLVRDMGIDWRMGAEWFETCLLDYDPCSNYGNWTYGAGVGNDPREDRYFSIPKQAQTYDPEGEYVAYWLPELQKLQKDKRHFPGNSYIEQIVPLKFGTPKKHNGQGTAFAEKQTKGFKRLERKKK</sequence>
<feature type="domain" description="Photolyase/cryptochrome alpha/beta" evidence="9">
    <location>
        <begin position="88"/>
        <end position="221"/>
    </location>
</feature>
<comment type="caution">
    <text evidence="10">The sequence shown here is derived from an EMBL/GenBank/DDBJ whole genome shotgun (WGS) entry which is preliminary data.</text>
</comment>
<reference evidence="11" key="1">
    <citation type="journal article" date="2016" name="Nat. Biotechnol.">
        <title>Sequencing wild and cultivated cassava and related species reveals extensive interspecific hybridization and genetic diversity.</title>
        <authorList>
            <person name="Bredeson J.V."/>
            <person name="Lyons J.B."/>
            <person name="Prochnik S.E."/>
            <person name="Wu G.A."/>
            <person name="Ha C.M."/>
            <person name="Edsinger-Gonzales E."/>
            <person name="Grimwood J."/>
            <person name="Schmutz J."/>
            <person name="Rabbi I.Y."/>
            <person name="Egesi C."/>
            <person name="Nauluvula P."/>
            <person name="Lebot V."/>
            <person name="Ndunguru J."/>
            <person name="Mkamilo G."/>
            <person name="Bart R.S."/>
            <person name="Setter T.L."/>
            <person name="Gleadow R.M."/>
            <person name="Kulakow P."/>
            <person name="Ferguson M.E."/>
            <person name="Rounsley S."/>
            <person name="Rokhsar D.S."/>
        </authorList>
    </citation>
    <scope>NUCLEOTIDE SEQUENCE [LARGE SCALE GENOMIC DNA]</scope>
    <source>
        <strain evidence="11">cv. AM560-2</strain>
    </source>
</reference>